<dbReference type="InterPro" id="IPR025447">
    <property type="entry name" value="DUF4192"/>
</dbReference>
<gene>
    <name evidence="1" type="ORF">HNR73_005608</name>
</gene>
<name>A0A841G0N8_9ACTN</name>
<dbReference type="RefSeq" id="WP_184790540.1">
    <property type="nucleotide sequence ID" value="NZ_BONT01000054.1"/>
</dbReference>
<accession>A0A841G0N8</accession>
<dbReference type="EMBL" id="JACHGT010000013">
    <property type="protein sequence ID" value="MBB6037730.1"/>
    <property type="molecule type" value="Genomic_DNA"/>
</dbReference>
<organism evidence="1 2">
    <name type="scientific">Phytomonospora endophytica</name>
    <dbReference type="NCBI Taxonomy" id="714109"/>
    <lineage>
        <taxon>Bacteria</taxon>
        <taxon>Bacillati</taxon>
        <taxon>Actinomycetota</taxon>
        <taxon>Actinomycetes</taxon>
        <taxon>Micromonosporales</taxon>
        <taxon>Micromonosporaceae</taxon>
        <taxon>Phytomonospora</taxon>
    </lineage>
</organism>
<comment type="caution">
    <text evidence="1">The sequence shown here is derived from an EMBL/GenBank/DDBJ whole genome shotgun (WGS) entry which is preliminary data.</text>
</comment>
<dbReference type="Proteomes" id="UP000548476">
    <property type="component" value="Unassembled WGS sequence"/>
</dbReference>
<protein>
    <recommendedName>
        <fullName evidence="3">DUF4192 domain-containing protein</fullName>
    </recommendedName>
</protein>
<sequence>MNTTATTIRLSTADDILTAIPYLLGYHPTDSLVFICINEGQVSATGRIDLTSPPPPSALTQLLARQARDGVTAILLVGYGPATAVTTTVEVFRDACREQNIAVKEALRVTHGRYWSYLCPGGDCCPIDGEPTPAAESTVATQFVAAGHQALPDRQHLAGMLDPVDHINSGEIAAMISAVRPCGDTCQEALLLLRHYIHAQSLPDTEQTALILAALRRDPDLVADVLTAIDTNPPGACLEVLTWVTRLATPGYIAAPASLLAYAAWRTGNGAFANIACEHARTDDPDHDLAGAVHQLLTVGINPTTVPPLTGLSTETAAASPAA</sequence>
<dbReference type="Pfam" id="PF13830">
    <property type="entry name" value="DUF4192"/>
    <property type="match status" value="1"/>
</dbReference>
<reference evidence="1 2" key="1">
    <citation type="submission" date="2020-08" db="EMBL/GenBank/DDBJ databases">
        <title>Genomic Encyclopedia of Type Strains, Phase IV (KMG-IV): sequencing the most valuable type-strain genomes for metagenomic binning, comparative biology and taxonomic classification.</title>
        <authorList>
            <person name="Goeker M."/>
        </authorList>
    </citation>
    <scope>NUCLEOTIDE SEQUENCE [LARGE SCALE GENOMIC DNA]</scope>
    <source>
        <strain evidence="1 2">YIM 65646</strain>
    </source>
</reference>
<keyword evidence="2" id="KW-1185">Reference proteome</keyword>
<evidence type="ECO:0000313" key="1">
    <source>
        <dbReference type="EMBL" id="MBB6037730.1"/>
    </source>
</evidence>
<proteinExistence type="predicted"/>
<evidence type="ECO:0008006" key="3">
    <source>
        <dbReference type="Google" id="ProtNLM"/>
    </source>
</evidence>
<evidence type="ECO:0000313" key="2">
    <source>
        <dbReference type="Proteomes" id="UP000548476"/>
    </source>
</evidence>
<dbReference type="AlphaFoldDB" id="A0A841G0N8"/>